<keyword evidence="3" id="KW-1185">Reference proteome</keyword>
<name>A0A1E3W368_9HYPH</name>
<dbReference type="Proteomes" id="UP000095042">
    <property type="component" value="Unassembled WGS sequence"/>
</dbReference>
<dbReference type="AlphaFoldDB" id="A0A1E3W368"/>
<feature type="region of interest" description="Disordered" evidence="1">
    <location>
        <begin position="46"/>
        <end position="78"/>
    </location>
</feature>
<evidence type="ECO:0000313" key="2">
    <source>
        <dbReference type="EMBL" id="ODS00255.1"/>
    </source>
</evidence>
<feature type="compositionally biased region" description="Low complexity" evidence="1">
    <location>
        <begin position="46"/>
        <end position="56"/>
    </location>
</feature>
<organism evidence="2 3">
    <name type="scientific">Methyloceanibacter marginalis</name>
    <dbReference type="NCBI Taxonomy" id="1774971"/>
    <lineage>
        <taxon>Bacteria</taxon>
        <taxon>Pseudomonadati</taxon>
        <taxon>Pseudomonadota</taxon>
        <taxon>Alphaproteobacteria</taxon>
        <taxon>Hyphomicrobiales</taxon>
        <taxon>Hyphomicrobiaceae</taxon>
        <taxon>Methyloceanibacter</taxon>
    </lineage>
</organism>
<gene>
    <name evidence="2" type="ORF">AUC71_03505</name>
</gene>
<reference evidence="2 3" key="1">
    <citation type="journal article" date="2016" name="Environ. Microbiol.">
        <title>New Methyloceanibacter diversity from North Sea sediments includes methanotroph containing solely the soluble methane monooxygenase.</title>
        <authorList>
            <person name="Vekeman B."/>
            <person name="Kerckhof F.M."/>
            <person name="Cremers G."/>
            <person name="de Vos P."/>
            <person name="Vandamme P."/>
            <person name="Boon N."/>
            <person name="Op den Camp H.J."/>
            <person name="Heylen K."/>
        </authorList>
    </citation>
    <scope>NUCLEOTIDE SEQUENCE [LARGE SCALE GENOMIC DNA]</scope>
    <source>
        <strain evidence="2 3">R-67177</strain>
    </source>
</reference>
<evidence type="ECO:0000313" key="3">
    <source>
        <dbReference type="Proteomes" id="UP000095042"/>
    </source>
</evidence>
<proteinExistence type="predicted"/>
<protein>
    <submittedName>
        <fullName evidence="2">Uncharacterized protein</fullName>
    </submittedName>
</protein>
<dbReference type="EMBL" id="LPWD01000437">
    <property type="protein sequence ID" value="ODS00255.1"/>
    <property type="molecule type" value="Genomic_DNA"/>
</dbReference>
<comment type="caution">
    <text evidence="2">The sequence shown here is derived from an EMBL/GenBank/DDBJ whole genome shotgun (WGS) entry which is preliminary data.</text>
</comment>
<evidence type="ECO:0000256" key="1">
    <source>
        <dbReference type="SAM" id="MobiDB-lite"/>
    </source>
</evidence>
<accession>A0A1E3W368</accession>
<dbReference type="RefSeq" id="WP_069624921.1">
    <property type="nucleotide sequence ID" value="NZ_LPWD01000437.1"/>
</dbReference>
<sequence>MAEGQKVLAGAAAMSFLPLRKPSATVSETAGAEALGIEGIGDAEEVTAVAESSEAEPGPSQAVADSDKTAPPKNKATQ</sequence>